<dbReference type="AlphaFoldDB" id="A0A451BKP5"/>
<name>A0A451BKP5_9GAMM</name>
<evidence type="ECO:0000313" key="1">
    <source>
        <dbReference type="EMBL" id="VFK78880.1"/>
    </source>
</evidence>
<organism evidence="1">
    <name type="scientific">Candidatus Kentrum sp. SD</name>
    <dbReference type="NCBI Taxonomy" id="2126332"/>
    <lineage>
        <taxon>Bacteria</taxon>
        <taxon>Pseudomonadati</taxon>
        <taxon>Pseudomonadota</taxon>
        <taxon>Gammaproteobacteria</taxon>
        <taxon>Candidatus Kentrum</taxon>
    </lineage>
</organism>
<accession>A0A451BKP5</accession>
<proteinExistence type="predicted"/>
<protein>
    <submittedName>
        <fullName evidence="1">Uncharacterized protein</fullName>
    </submittedName>
</protein>
<sequence>MFRKNKNSEKTGARARNTQIGTYCYALINKEHSRTRSVRIYVLLFQGRDNDRASTGDADYLGDMI</sequence>
<dbReference type="EMBL" id="CAADHB010000028">
    <property type="protein sequence ID" value="VFK78880.1"/>
    <property type="molecule type" value="Genomic_DNA"/>
</dbReference>
<reference evidence="1" key="1">
    <citation type="submission" date="2019-02" db="EMBL/GenBank/DDBJ databases">
        <authorList>
            <person name="Gruber-Vodicka R. H."/>
            <person name="Seah K. B. B."/>
        </authorList>
    </citation>
    <scope>NUCLEOTIDE SEQUENCE</scope>
    <source>
        <strain evidence="1">BECK_S127</strain>
    </source>
</reference>
<gene>
    <name evidence="1" type="ORF">BECKSD772D_GA0070982_102819</name>
</gene>